<dbReference type="GO" id="GO:0042742">
    <property type="term" value="P:defense response to bacterium"/>
    <property type="evidence" value="ECO:0007669"/>
    <property type="project" value="UniProtKB-KW"/>
</dbReference>
<dbReference type="EC" id="3.2.1.17" evidence="3"/>
<dbReference type="GO" id="GO:0016998">
    <property type="term" value="P:cell wall macromolecule catabolic process"/>
    <property type="evidence" value="ECO:0007669"/>
    <property type="project" value="InterPro"/>
</dbReference>
<reference evidence="4 5" key="1">
    <citation type="submission" date="2016-12" db="EMBL/GenBank/DDBJ databases">
        <title>Diversity of luminous bacteria.</title>
        <authorList>
            <person name="Yoshizawa S."/>
            <person name="Kogure K."/>
        </authorList>
    </citation>
    <scope>NUCLEOTIDE SEQUENCE [LARGE SCALE GENOMIC DNA]</scope>
    <source>
        <strain evidence="4 5">LC2-408</strain>
    </source>
</reference>
<dbReference type="Pfam" id="PF00959">
    <property type="entry name" value="Phage_lysozyme"/>
    <property type="match status" value="1"/>
</dbReference>
<evidence type="ECO:0000313" key="4">
    <source>
        <dbReference type="EMBL" id="PQJ63934.1"/>
    </source>
</evidence>
<organism evidence="4 5">
    <name type="scientific">Vibrio chagasii</name>
    <dbReference type="NCBI Taxonomy" id="170679"/>
    <lineage>
        <taxon>Bacteria</taxon>
        <taxon>Pseudomonadati</taxon>
        <taxon>Pseudomonadota</taxon>
        <taxon>Gammaproteobacteria</taxon>
        <taxon>Vibrionales</taxon>
        <taxon>Vibrionaceae</taxon>
        <taxon>Vibrio</taxon>
    </lineage>
</organism>
<keyword evidence="5" id="KW-1185">Reference proteome</keyword>
<keyword evidence="2 3" id="KW-0081">Bacteriolytic enzyme</keyword>
<dbReference type="PANTHER" id="PTHR37406:SF1">
    <property type="entry name" value="T4-TYPE LYSOZYME 1-RELATED"/>
    <property type="match status" value="1"/>
</dbReference>
<dbReference type="Gene3D" id="1.10.530.40">
    <property type="match status" value="1"/>
</dbReference>
<dbReference type="GO" id="GO:0003796">
    <property type="term" value="F:lysozyme activity"/>
    <property type="evidence" value="ECO:0007669"/>
    <property type="project" value="UniProtKB-EC"/>
</dbReference>
<dbReference type="GO" id="GO:0031640">
    <property type="term" value="P:killing of cells of another organism"/>
    <property type="evidence" value="ECO:0007669"/>
    <property type="project" value="UniProtKB-KW"/>
</dbReference>
<dbReference type="PANTHER" id="PTHR37406">
    <property type="entry name" value="T4-TYPE LYSOZYME 1-RELATED"/>
    <property type="match status" value="1"/>
</dbReference>
<dbReference type="AlphaFoldDB" id="A0A2S7VP50"/>
<name>A0A2S7VP50_9VIBR</name>
<dbReference type="InterPro" id="IPR052619">
    <property type="entry name" value="Phage_lysozyme-like"/>
</dbReference>
<dbReference type="EMBL" id="MSCI01000001">
    <property type="protein sequence ID" value="PQJ63934.1"/>
    <property type="molecule type" value="Genomic_DNA"/>
</dbReference>
<dbReference type="InterPro" id="IPR023347">
    <property type="entry name" value="Lysozyme_dom_sf"/>
</dbReference>
<comment type="similarity">
    <text evidence="3">Belongs to the glycosyl hydrolase 24 family.</text>
</comment>
<dbReference type="RefSeq" id="WP_004737253.1">
    <property type="nucleotide sequence ID" value="NZ_MSCI01000001.1"/>
</dbReference>
<proteinExistence type="inferred from homology"/>
<comment type="caution">
    <text evidence="4">The sequence shown here is derived from an EMBL/GenBank/DDBJ whole genome shotgun (WGS) entry which is preliminary data.</text>
</comment>
<dbReference type="SUPFAM" id="SSF53955">
    <property type="entry name" value="Lysozyme-like"/>
    <property type="match status" value="1"/>
</dbReference>
<evidence type="ECO:0000256" key="2">
    <source>
        <dbReference type="ARBA" id="ARBA00022638"/>
    </source>
</evidence>
<keyword evidence="3" id="KW-0326">Glycosidase</keyword>
<keyword evidence="1 3" id="KW-0929">Antimicrobial</keyword>
<dbReference type="InterPro" id="IPR023346">
    <property type="entry name" value="Lysozyme-like_dom_sf"/>
</dbReference>
<evidence type="ECO:0000256" key="1">
    <source>
        <dbReference type="ARBA" id="ARBA00022529"/>
    </source>
</evidence>
<accession>A0A2S7VP50</accession>
<protein>
    <recommendedName>
        <fullName evidence="3">Lysozyme</fullName>
        <ecNumber evidence="3">3.2.1.17</ecNumber>
    </recommendedName>
</protein>
<evidence type="ECO:0000256" key="3">
    <source>
        <dbReference type="RuleBase" id="RU003788"/>
    </source>
</evidence>
<comment type="catalytic activity">
    <reaction evidence="3">
        <text>Hydrolysis of (1-&gt;4)-beta-linkages between N-acetylmuramic acid and N-acetyl-D-glucosamine residues in a peptidoglycan and between N-acetyl-D-glucosamine residues in chitodextrins.</text>
        <dbReference type="EC" id="3.2.1.17"/>
    </reaction>
</comment>
<dbReference type="GO" id="GO:0009253">
    <property type="term" value="P:peptidoglycan catabolic process"/>
    <property type="evidence" value="ECO:0007669"/>
    <property type="project" value="InterPro"/>
</dbReference>
<gene>
    <name evidence="4" type="ORF">BTO10_03840</name>
</gene>
<keyword evidence="3" id="KW-0378">Hydrolase</keyword>
<sequence>METLATTLIKKHEGLRLKPYRCSMGKLTIGYGRNLSDNGITLEEAEQLLQHNIDEVIQLAQTLPFFNALNEVRQAVIVDMIFNMGLPRFQKFKKTIALIEQQAWQAAANEMLNSRWARQVGNRSQTLSEMMRYGTEPTQK</sequence>
<dbReference type="Proteomes" id="UP000238707">
    <property type="component" value="Unassembled WGS sequence"/>
</dbReference>
<evidence type="ECO:0000313" key="5">
    <source>
        <dbReference type="Proteomes" id="UP000238707"/>
    </source>
</evidence>
<dbReference type="InterPro" id="IPR002196">
    <property type="entry name" value="Glyco_hydro_24"/>
</dbReference>